<feature type="region of interest" description="Disordered" evidence="1">
    <location>
        <begin position="116"/>
        <end position="146"/>
    </location>
</feature>
<name>A0A3S5C7L4_9PLAT</name>
<dbReference type="AlphaFoldDB" id="A0A3S5C7L4"/>
<gene>
    <name evidence="3" type="ORF">PXEA_LOCUS34086</name>
</gene>
<comment type="caution">
    <text evidence="3">The sequence shown here is derived from an EMBL/GenBank/DDBJ whole genome shotgun (WGS) entry which is preliminary data.</text>
</comment>
<reference evidence="3" key="1">
    <citation type="submission" date="2018-11" db="EMBL/GenBank/DDBJ databases">
        <authorList>
            <consortium name="Pathogen Informatics"/>
        </authorList>
    </citation>
    <scope>NUCLEOTIDE SEQUENCE</scope>
</reference>
<keyword evidence="2" id="KW-0732">Signal</keyword>
<proteinExistence type="predicted"/>
<organism evidence="3 4">
    <name type="scientific">Protopolystoma xenopodis</name>
    <dbReference type="NCBI Taxonomy" id="117903"/>
    <lineage>
        <taxon>Eukaryota</taxon>
        <taxon>Metazoa</taxon>
        <taxon>Spiralia</taxon>
        <taxon>Lophotrochozoa</taxon>
        <taxon>Platyhelminthes</taxon>
        <taxon>Monogenea</taxon>
        <taxon>Polyopisthocotylea</taxon>
        <taxon>Polystomatidea</taxon>
        <taxon>Polystomatidae</taxon>
        <taxon>Protopolystoma</taxon>
    </lineage>
</organism>
<dbReference type="Proteomes" id="UP000784294">
    <property type="component" value="Unassembled WGS sequence"/>
</dbReference>
<dbReference type="EMBL" id="CAAALY010265808">
    <property type="protein sequence ID" value="VEL40646.1"/>
    <property type="molecule type" value="Genomic_DNA"/>
</dbReference>
<evidence type="ECO:0000256" key="2">
    <source>
        <dbReference type="SAM" id="SignalP"/>
    </source>
</evidence>
<feature type="chain" id="PRO_5018757058" evidence="2">
    <location>
        <begin position="22"/>
        <end position="241"/>
    </location>
</feature>
<keyword evidence="4" id="KW-1185">Reference proteome</keyword>
<protein>
    <submittedName>
        <fullName evidence="3">Uncharacterized protein</fullName>
    </submittedName>
</protein>
<evidence type="ECO:0000256" key="1">
    <source>
        <dbReference type="SAM" id="MobiDB-lite"/>
    </source>
</evidence>
<evidence type="ECO:0000313" key="3">
    <source>
        <dbReference type="EMBL" id="VEL40646.1"/>
    </source>
</evidence>
<evidence type="ECO:0000313" key="4">
    <source>
        <dbReference type="Proteomes" id="UP000784294"/>
    </source>
</evidence>
<feature type="signal peptide" evidence="2">
    <location>
        <begin position="1"/>
        <end position="21"/>
    </location>
</feature>
<sequence>MHPSPLCSSCLLAGLVPFAPTASFHCHGNQGLAPAHGCPGCCCQTPPDFQLDSGVKSRPQLSSRVVDALLASGISHYSSESGAAEYNALPIGLRPGLEAGQAEATGWLELERTKPARKAHFSPAPPPPPPAQQAANTAAEGTRSRGQAGLVSLHPNSVHQAVMLALIALLDRAVLPLDDGRQLLTSAASGSVHLIGLPQITVSDKWTHAETRKLGHLLTVFPQFHCQFITSNCLYILGQAC</sequence>
<accession>A0A3S5C7L4</accession>